<gene>
    <name evidence="2" type="ORF">Asi02nite_09120</name>
</gene>
<dbReference type="Proteomes" id="UP000604117">
    <property type="component" value="Unassembled WGS sequence"/>
</dbReference>
<dbReference type="RefSeq" id="WP_203710881.1">
    <property type="nucleotide sequence ID" value="NZ_BONE01000005.1"/>
</dbReference>
<protein>
    <recommendedName>
        <fullName evidence="4">Lipoprotein</fullName>
    </recommendedName>
</protein>
<keyword evidence="3" id="KW-1185">Reference proteome</keyword>
<evidence type="ECO:0000313" key="2">
    <source>
        <dbReference type="EMBL" id="GIF71394.1"/>
    </source>
</evidence>
<name>A0ABQ4CJD6_9ACTN</name>
<evidence type="ECO:0008006" key="4">
    <source>
        <dbReference type="Google" id="ProtNLM"/>
    </source>
</evidence>
<comment type="caution">
    <text evidence="2">The sequence shown here is derived from an EMBL/GenBank/DDBJ whole genome shotgun (WGS) entry which is preliminary data.</text>
</comment>
<reference evidence="2 3" key="1">
    <citation type="submission" date="2021-01" db="EMBL/GenBank/DDBJ databases">
        <title>Whole genome shotgun sequence of Asanoa siamensis NBRC 107932.</title>
        <authorList>
            <person name="Komaki H."/>
            <person name="Tamura T."/>
        </authorList>
    </citation>
    <scope>NUCLEOTIDE SEQUENCE [LARGE SCALE GENOMIC DNA]</scope>
    <source>
        <strain evidence="2 3">NBRC 107932</strain>
    </source>
</reference>
<keyword evidence="1" id="KW-0732">Signal</keyword>
<organism evidence="2 3">
    <name type="scientific">Asanoa siamensis</name>
    <dbReference type="NCBI Taxonomy" id="926357"/>
    <lineage>
        <taxon>Bacteria</taxon>
        <taxon>Bacillati</taxon>
        <taxon>Actinomycetota</taxon>
        <taxon>Actinomycetes</taxon>
        <taxon>Micromonosporales</taxon>
        <taxon>Micromonosporaceae</taxon>
        <taxon>Asanoa</taxon>
    </lineage>
</organism>
<dbReference type="EMBL" id="BONE01000005">
    <property type="protein sequence ID" value="GIF71394.1"/>
    <property type="molecule type" value="Genomic_DNA"/>
</dbReference>
<evidence type="ECO:0000313" key="3">
    <source>
        <dbReference type="Proteomes" id="UP000604117"/>
    </source>
</evidence>
<sequence>MIRRALAALVVLPLALAAACSSEPPTPAPSPPAPSAPARFHPATLGACAEAIKVSRSGATAFTGTVDTLKILAVQDMDQKTIDAKTDEAEQALRAAMSTWSRTLSALAAQDVDPRIRAALLDGAHDIDKLNDPNDLTAPAEARTTVERLAGRLEAACAA</sequence>
<feature type="signal peptide" evidence="1">
    <location>
        <begin position="1"/>
        <end position="17"/>
    </location>
</feature>
<accession>A0ABQ4CJD6</accession>
<proteinExistence type="predicted"/>
<dbReference type="PROSITE" id="PS51257">
    <property type="entry name" value="PROKAR_LIPOPROTEIN"/>
    <property type="match status" value="1"/>
</dbReference>
<evidence type="ECO:0000256" key="1">
    <source>
        <dbReference type="SAM" id="SignalP"/>
    </source>
</evidence>
<feature type="chain" id="PRO_5046968156" description="Lipoprotein" evidence="1">
    <location>
        <begin position="18"/>
        <end position="159"/>
    </location>
</feature>